<organism evidence="3 4">
    <name type="scientific">Rhizopus stolonifer</name>
    <name type="common">Rhizopus nigricans</name>
    <dbReference type="NCBI Taxonomy" id="4846"/>
    <lineage>
        <taxon>Eukaryota</taxon>
        <taxon>Fungi</taxon>
        <taxon>Fungi incertae sedis</taxon>
        <taxon>Mucoromycota</taxon>
        <taxon>Mucoromycotina</taxon>
        <taxon>Mucoromycetes</taxon>
        <taxon>Mucorales</taxon>
        <taxon>Mucorineae</taxon>
        <taxon>Rhizopodaceae</taxon>
        <taxon>Rhizopus</taxon>
    </lineage>
</organism>
<keyword evidence="1" id="KW-0175">Coiled coil</keyword>
<feature type="compositionally biased region" description="Low complexity" evidence="2">
    <location>
        <begin position="12"/>
        <end position="33"/>
    </location>
</feature>
<reference evidence="3 4" key="1">
    <citation type="journal article" date="2018" name="G3 (Bethesda)">
        <title>Phylogenetic and Phylogenomic Definition of Rhizopus Species.</title>
        <authorList>
            <person name="Gryganskyi A.P."/>
            <person name="Golan J."/>
            <person name="Dolatabadi S."/>
            <person name="Mondo S."/>
            <person name="Robb S."/>
            <person name="Idnurm A."/>
            <person name="Muszewska A."/>
            <person name="Steczkiewicz K."/>
            <person name="Masonjones S."/>
            <person name="Liao H.L."/>
            <person name="Gajdeczka M.T."/>
            <person name="Anike F."/>
            <person name="Vuek A."/>
            <person name="Anishchenko I.M."/>
            <person name="Voigt K."/>
            <person name="de Hoog G.S."/>
            <person name="Smith M.E."/>
            <person name="Heitman J."/>
            <person name="Vilgalys R."/>
            <person name="Stajich J.E."/>
        </authorList>
    </citation>
    <scope>NUCLEOTIDE SEQUENCE [LARGE SCALE GENOMIC DNA]</scope>
    <source>
        <strain evidence="3 4">LSU 92-RS-03</strain>
    </source>
</reference>
<dbReference type="AlphaFoldDB" id="A0A367KKV3"/>
<evidence type="ECO:0000256" key="1">
    <source>
        <dbReference type="SAM" id="Coils"/>
    </source>
</evidence>
<feature type="coiled-coil region" evidence="1">
    <location>
        <begin position="135"/>
        <end position="176"/>
    </location>
</feature>
<keyword evidence="4" id="KW-1185">Reference proteome</keyword>
<name>A0A367KKV3_RHIST</name>
<protein>
    <submittedName>
        <fullName evidence="3">Uncharacterized protein</fullName>
    </submittedName>
</protein>
<sequence length="186" mass="21331">MEQQQQLLGQPYYNNNSNSMNMEGQQQQPYTQQQQAYHFNGGTSEQQYVISPSNFNATEIQPQSMNQPYPSIDFFYETPHIQPTMTTSTDLSKNYTNSTSNNFQIPISNTNNATNTMTRPSESSTAVSSVDEDYVQNLANELQHTKQLLNQYQLRTEQLMELVKKQTDKIAELRDQLNNKANPVES</sequence>
<evidence type="ECO:0000313" key="3">
    <source>
        <dbReference type="EMBL" id="RCI02797.1"/>
    </source>
</evidence>
<dbReference type="EMBL" id="PJQM01001257">
    <property type="protein sequence ID" value="RCI02797.1"/>
    <property type="molecule type" value="Genomic_DNA"/>
</dbReference>
<dbReference type="Proteomes" id="UP000253551">
    <property type="component" value="Unassembled WGS sequence"/>
</dbReference>
<evidence type="ECO:0000256" key="2">
    <source>
        <dbReference type="SAM" id="MobiDB-lite"/>
    </source>
</evidence>
<gene>
    <name evidence="3" type="ORF">CU098_011646</name>
</gene>
<comment type="caution">
    <text evidence="3">The sequence shown here is derived from an EMBL/GenBank/DDBJ whole genome shotgun (WGS) entry which is preliminary data.</text>
</comment>
<accession>A0A367KKV3</accession>
<dbReference type="OrthoDB" id="2285273at2759"/>
<feature type="region of interest" description="Disordered" evidence="2">
    <location>
        <begin position="1"/>
        <end position="33"/>
    </location>
</feature>
<evidence type="ECO:0000313" key="4">
    <source>
        <dbReference type="Proteomes" id="UP000253551"/>
    </source>
</evidence>
<proteinExistence type="predicted"/>